<keyword evidence="1" id="KW-1185">Reference proteome</keyword>
<organism evidence="1 2">
    <name type="scientific">Ananas comosus</name>
    <name type="common">Pineapple</name>
    <name type="synonym">Ananas ananas</name>
    <dbReference type="NCBI Taxonomy" id="4615"/>
    <lineage>
        <taxon>Eukaryota</taxon>
        <taxon>Viridiplantae</taxon>
        <taxon>Streptophyta</taxon>
        <taxon>Embryophyta</taxon>
        <taxon>Tracheophyta</taxon>
        <taxon>Spermatophyta</taxon>
        <taxon>Magnoliopsida</taxon>
        <taxon>Liliopsida</taxon>
        <taxon>Poales</taxon>
        <taxon>Bromeliaceae</taxon>
        <taxon>Bromelioideae</taxon>
        <taxon>Ananas</taxon>
    </lineage>
</organism>
<evidence type="ECO:0000313" key="2">
    <source>
        <dbReference type="RefSeq" id="XP_020105372.1"/>
    </source>
</evidence>
<proteinExistence type="predicted"/>
<dbReference type="Proteomes" id="UP000515123">
    <property type="component" value="Linkage group 16"/>
</dbReference>
<dbReference type="GeneID" id="109721953"/>
<accession>A0A6P5GC37</accession>
<reference evidence="2" key="2">
    <citation type="submission" date="2025-08" db="UniProtKB">
        <authorList>
            <consortium name="RefSeq"/>
        </authorList>
    </citation>
    <scope>IDENTIFICATION</scope>
    <source>
        <tissue evidence="2">Leaf</tissue>
    </source>
</reference>
<sequence>MNDFSQRCEWKLQGIYNLQGQEEPRSHGRLIPLSSTTFIRGLEVSSLFSASSPTAWELSPVERSLSQAPSRSISRKARDLGEVGNTNKIQTLLFSATLSNWEKVCFKN</sequence>
<reference evidence="1" key="1">
    <citation type="journal article" date="2015" name="Nat. Genet.">
        <title>The pineapple genome and the evolution of CAM photosynthesis.</title>
        <authorList>
            <person name="Ming R."/>
            <person name="VanBuren R."/>
            <person name="Wai C.M."/>
            <person name="Tang H."/>
            <person name="Schatz M.C."/>
            <person name="Bowers J.E."/>
            <person name="Lyons E."/>
            <person name="Wang M.L."/>
            <person name="Chen J."/>
            <person name="Biggers E."/>
            <person name="Zhang J."/>
            <person name="Huang L."/>
            <person name="Zhang L."/>
            <person name="Miao W."/>
            <person name="Zhang J."/>
            <person name="Ye Z."/>
            <person name="Miao C."/>
            <person name="Lin Z."/>
            <person name="Wang H."/>
            <person name="Zhou H."/>
            <person name="Yim W.C."/>
            <person name="Priest H.D."/>
            <person name="Zheng C."/>
            <person name="Woodhouse M."/>
            <person name="Edger P.P."/>
            <person name="Guyot R."/>
            <person name="Guo H.B."/>
            <person name="Guo H."/>
            <person name="Zheng G."/>
            <person name="Singh R."/>
            <person name="Sharma A."/>
            <person name="Min X."/>
            <person name="Zheng Y."/>
            <person name="Lee H."/>
            <person name="Gurtowski J."/>
            <person name="Sedlazeck F.J."/>
            <person name="Harkess A."/>
            <person name="McKain M.R."/>
            <person name="Liao Z."/>
            <person name="Fang J."/>
            <person name="Liu J."/>
            <person name="Zhang X."/>
            <person name="Zhang Q."/>
            <person name="Hu W."/>
            <person name="Qin Y."/>
            <person name="Wang K."/>
            <person name="Chen L.Y."/>
            <person name="Shirley N."/>
            <person name="Lin Y.R."/>
            <person name="Liu L.Y."/>
            <person name="Hernandez A.G."/>
            <person name="Wright C.L."/>
            <person name="Bulone V."/>
            <person name="Tuskan G.A."/>
            <person name="Heath K."/>
            <person name="Zee F."/>
            <person name="Moore P.H."/>
            <person name="Sunkar R."/>
            <person name="Leebens-Mack J.H."/>
            <person name="Mockler T."/>
            <person name="Bennetzen J.L."/>
            <person name="Freeling M."/>
            <person name="Sankoff D."/>
            <person name="Paterson A.H."/>
            <person name="Zhu X."/>
            <person name="Yang X."/>
            <person name="Smith J.A."/>
            <person name="Cushman J.C."/>
            <person name="Paull R.E."/>
            <person name="Yu Q."/>
        </authorList>
    </citation>
    <scope>NUCLEOTIDE SEQUENCE [LARGE SCALE GENOMIC DNA]</scope>
    <source>
        <strain evidence="1">cv. F153</strain>
    </source>
</reference>
<dbReference type="RefSeq" id="XP_020105372.1">
    <property type="nucleotide sequence ID" value="XM_020249783.1"/>
</dbReference>
<name>A0A6P5GC37_ANACO</name>
<protein>
    <submittedName>
        <fullName evidence="2">Uncharacterized protein LOC109721953</fullName>
    </submittedName>
</protein>
<evidence type="ECO:0000313" key="1">
    <source>
        <dbReference type="Proteomes" id="UP000515123"/>
    </source>
</evidence>
<dbReference type="AlphaFoldDB" id="A0A6P5GC37"/>
<gene>
    <name evidence="2" type="primary">LOC109721953</name>
</gene>